<sequence length="226" mass="25545">MSHWLLLLDRAVAGLDRLRAKGQPVPDWVLGGGTALMVHTGHRLSKDIDAFIDDPQYLSILSPRLGGEGIWEHQAYDEAPNYLKLIYPEGEIDFIVASYITNVPTARKIIDLRELSPELSHSIEIEHPVEIALKKLNYRGTLLKVRDIFDIAVVDHLFPDLLQDNLRFVSHLKAAIGTRLINLQEGHVRSELQELDIAEEWRPFAAICLDRVREIAEAIPEPISTP</sequence>
<evidence type="ECO:0008006" key="3">
    <source>
        <dbReference type="Google" id="ProtNLM"/>
    </source>
</evidence>
<keyword evidence="2" id="KW-1185">Reference proteome</keyword>
<gene>
    <name evidence="1" type="ORF">ABID26_006300</name>
</gene>
<protein>
    <recommendedName>
        <fullName evidence="3">Nucleotidyl transferase AbiEii/AbiGii toxin family protein</fullName>
    </recommendedName>
</protein>
<dbReference type="EMBL" id="JBEPLM010000018">
    <property type="protein sequence ID" value="MET3596876.1"/>
    <property type="molecule type" value="Genomic_DNA"/>
</dbReference>
<dbReference type="Pfam" id="PF08843">
    <property type="entry name" value="AbiEii"/>
    <property type="match status" value="1"/>
</dbReference>
<accession>A0ABV2I1W7</accession>
<evidence type="ECO:0000313" key="1">
    <source>
        <dbReference type="EMBL" id="MET3596876.1"/>
    </source>
</evidence>
<organism evidence="1 2">
    <name type="scientific">Mesorhizobium shonense</name>
    <dbReference type="NCBI Taxonomy" id="1209948"/>
    <lineage>
        <taxon>Bacteria</taxon>
        <taxon>Pseudomonadati</taxon>
        <taxon>Pseudomonadota</taxon>
        <taxon>Alphaproteobacteria</taxon>
        <taxon>Hyphomicrobiales</taxon>
        <taxon>Phyllobacteriaceae</taxon>
        <taxon>Mesorhizobium</taxon>
    </lineage>
</organism>
<dbReference type="InterPro" id="IPR014942">
    <property type="entry name" value="AbiEii"/>
</dbReference>
<dbReference type="Proteomes" id="UP001549036">
    <property type="component" value="Unassembled WGS sequence"/>
</dbReference>
<dbReference type="RefSeq" id="WP_354417464.1">
    <property type="nucleotide sequence ID" value="NZ_JBEPLM010000018.1"/>
</dbReference>
<name>A0ABV2I1W7_9HYPH</name>
<comment type="caution">
    <text evidence="1">The sequence shown here is derived from an EMBL/GenBank/DDBJ whole genome shotgun (WGS) entry which is preliminary data.</text>
</comment>
<proteinExistence type="predicted"/>
<reference evidence="1 2" key="1">
    <citation type="submission" date="2024-06" db="EMBL/GenBank/DDBJ databases">
        <title>Genomic Encyclopedia of Type Strains, Phase IV (KMG-IV): sequencing the most valuable type-strain genomes for metagenomic binning, comparative biology and taxonomic classification.</title>
        <authorList>
            <person name="Goeker M."/>
        </authorList>
    </citation>
    <scope>NUCLEOTIDE SEQUENCE [LARGE SCALE GENOMIC DNA]</scope>
    <source>
        <strain evidence="1 2">DSM 29846</strain>
    </source>
</reference>
<evidence type="ECO:0000313" key="2">
    <source>
        <dbReference type="Proteomes" id="UP001549036"/>
    </source>
</evidence>